<proteinExistence type="predicted"/>
<name>A0ABR2ZCP8_9AGAR</name>
<keyword evidence="3" id="KW-1185">Reference proteome</keyword>
<reference evidence="2 3" key="1">
    <citation type="submission" date="2024-05" db="EMBL/GenBank/DDBJ databases">
        <title>A draft genome resource for the thread blight pathogen Marasmius tenuissimus strain MS-2.</title>
        <authorList>
            <person name="Yulfo-Soto G.E."/>
            <person name="Baruah I.K."/>
            <person name="Amoako-Attah I."/>
            <person name="Bukari Y."/>
            <person name="Meinhardt L.W."/>
            <person name="Bailey B.A."/>
            <person name="Cohen S.P."/>
        </authorList>
    </citation>
    <scope>NUCLEOTIDE SEQUENCE [LARGE SCALE GENOMIC DNA]</scope>
    <source>
        <strain evidence="2 3">MS-2</strain>
    </source>
</reference>
<protein>
    <recommendedName>
        <fullName evidence="1">Bacteriophage T5 Orf172 DNA-binding domain-containing protein</fullName>
    </recommendedName>
</protein>
<dbReference type="EMBL" id="JBBXMP010000250">
    <property type="protein sequence ID" value="KAL0059093.1"/>
    <property type="molecule type" value="Genomic_DNA"/>
</dbReference>
<dbReference type="InterPro" id="IPR018306">
    <property type="entry name" value="Phage_T5_Orf172_DNA-bd"/>
</dbReference>
<comment type="caution">
    <text evidence="2">The sequence shown here is derived from an EMBL/GenBank/DDBJ whole genome shotgun (WGS) entry which is preliminary data.</text>
</comment>
<evidence type="ECO:0000259" key="1">
    <source>
        <dbReference type="Pfam" id="PF10544"/>
    </source>
</evidence>
<sequence>MKTNLMGTATVPAFTVSCFPVNAEFSYHNRPFTTTNPTNRAALAFNVGCFSVNTEFPYESTCIVESFDDESLQSWLKTHAAIEKGVSSSEKKGFIYVFRIDGVDFTDITDCDLSKTAAYKIGQTVHPEQRKRQWQLQCPSQKHTWFTPVAVEHCHCVGEYCHYIREGITYLIVGTAGSCCHGGDLHTAAAQSLSRLRVCSQRDIPLVGHAGDRRACFYTGD</sequence>
<organism evidence="2 3">
    <name type="scientific">Marasmius tenuissimus</name>
    <dbReference type="NCBI Taxonomy" id="585030"/>
    <lineage>
        <taxon>Eukaryota</taxon>
        <taxon>Fungi</taxon>
        <taxon>Dikarya</taxon>
        <taxon>Basidiomycota</taxon>
        <taxon>Agaricomycotina</taxon>
        <taxon>Agaricomycetes</taxon>
        <taxon>Agaricomycetidae</taxon>
        <taxon>Agaricales</taxon>
        <taxon>Marasmiineae</taxon>
        <taxon>Marasmiaceae</taxon>
        <taxon>Marasmius</taxon>
    </lineage>
</organism>
<evidence type="ECO:0000313" key="2">
    <source>
        <dbReference type="EMBL" id="KAL0059093.1"/>
    </source>
</evidence>
<accession>A0ABR2ZCP8</accession>
<dbReference type="Proteomes" id="UP001437256">
    <property type="component" value="Unassembled WGS sequence"/>
</dbReference>
<feature type="domain" description="Bacteriophage T5 Orf172 DNA-binding" evidence="1">
    <location>
        <begin position="93"/>
        <end position="157"/>
    </location>
</feature>
<evidence type="ECO:0000313" key="3">
    <source>
        <dbReference type="Proteomes" id="UP001437256"/>
    </source>
</evidence>
<dbReference type="Pfam" id="PF10544">
    <property type="entry name" value="T5orf172"/>
    <property type="match status" value="1"/>
</dbReference>
<dbReference type="PROSITE" id="PS51257">
    <property type="entry name" value="PROKAR_LIPOPROTEIN"/>
    <property type="match status" value="1"/>
</dbReference>
<gene>
    <name evidence="2" type="ORF">AAF712_014194</name>
</gene>